<gene>
    <name evidence="8" type="ORF">HDG69_000039</name>
</gene>
<comment type="caution">
    <text evidence="8">The sequence shown here is derived from an EMBL/GenBank/DDBJ whole genome shotgun (WGS) entry which is preliminary data.</text>
</comment>
<keyword evidence="2" id="KW-1003">Cell membrane</keyword>
<dbReference type="InterPro" id="IPR017039">
    <property type="entry name" value="Virul_fac_BrkB"/>
</dbReference>
<protein>
    <submittedName>
        <fullName evidence="8">Membrane protein</fullName>
    </submittedName>
</protein>
<feature type="compositionally biased region" description="Basic and acidic residues" evidence="6">
    <location>
        <begin position="317"/>
        <end position="338"/>
    </location>
</feature>
<evidence type="ECO:0000256" key="6">
    <source>
        <dbReference type="SAM" id="MobiDB-lite"/>
    </source>
</evidence>
<comment type="subcellular location">
    <subcellularLocation>
        <location evidence="1">Cell membrane</location>
        <topology evidence="1">Multi-pass membrane protein</topology>
    </subcellularLocation>
</comment>
<evidence type="ECO:0000313" key="9">
    <source>
        <dbReference type="Proteomes" id="UP000757540"/>
    </source>
</evidence>
<feature type="compositionally biased region" description="Basic and acidic residues" evidence="6">
    <location>
        <begin position="1"/>
        <end position="17"/>
    </location>
</feature>
<evidence type="ECO:0000256" key="1">
    <source>
        <dbReference type="ARBA" id="ARBA00004651"/>
    </source>
</evidence>
<keyword evidence="4 7" id="KW-1133">Transmembrane helix</keyword>
<organism evidence="8 9">
    <name type="scientific">Isoptericola halotolerans</name>
    <dbReference type="NCBI Taxonomy" id="300560"/>
    <lineage>
        <taxon>Bacteria</taxon>
        <taxon>Bacillati</taxon>
        <taxon>Actinomycetota</taxon>
        <taxon>Actinomycetes</taxon>
        <taxon>Micrococcales</taxon>
        <taxon>Promicromonosporaceae</taxon>
        <taxon>Isoptericola</taxon>
    </lineage>
</organism>
<evidence type="ECO:0000256" key="4">
    <source>
        <dbReference type="ARBA" id="ARBA00022989"/>
    </source>
</evidence>
<keyword evidence="3 7" id="KW-0812">Transmembrane</keyword>
<feature type="transmembrane region" description="Helical" evidence="7">
    <location>
        <begin position="48"/>
        <end position="75"/>
    </location>
</feature>
<keyword evidence="9" id="KW-1185">Reference proteome</keyword>
<proteinExistence type="predicted"/>
<evidence type="ECO:0000256" key="7">
    <source>
        <dbReference type="SAM" id="Phobius"/>
    </source>
</evidence>
<dbReference type="Proteomes" id="UP000757540">
    <property type="component" value="Unassembled WGS sequence"/>
</dbReference>
<feature type="transmembrane region" description="Helical" evidence="7">
    <location>
        <begin position="113"/>
        <end position="136"/>
    </location>
</feature>
<feature type="transmembrane region" description="Helical" evidence="7">
    <location>
        <begin position="268"/>
        <end position="290"/>
    </location>
</feature>
<reference evidence="8 9" key="1">
    <citation type="submission" date="2020-05" db="EMBL/GenBank/DDBJ databases">
        <title>Genomic Encyclopedia of Type Strains, Phase III (KMG-III): the genomes of soil and plant-associated and newly described type strains.</title>
        <authorList>
            <person name="Whitman W."/>
        </authorList>
    </citation>
    <scope>NUCLEOTIDE SEQUENCE [LARGE SCALE GENOMIC DNA]</scope>
    <source>
        <strain evidence="8 9">KCTC 19046</strain>
    </source>
</reference>
<dbReference type="NCBIfam" id="TIGR00765">
    <property type="entry name" value="yihY_not_rbn"/>
    <property type="match status" value="1"/>
</dbReference>
<dbReference type="PANTHER" id="PTHR30213:SF0">
    <property type="entry name" value="UPF0761 MEMBRANE PROTEIN YIHY"/>
    <property type="match status" value="1"/>
</dbReference>
<dbReference type="PANTHER" id="PTHR30213">
    <property type="entry name" value="INNER MEMBRANE PROTEIN YHJD"/>
    <property type="match status" value="1"/>
</dbReference>
<evidence type="ECO:0000256" key="5">
    <source>
        <dbReference type="ARBA" id="ARBA00023136"/>
    </source>
</evidence>
<sequence>MADTDEPRTRETHRDSTPDSPPDLHGPHWKRAIKGAFREFGDDQCIDLAAALTFFAVLASAPALLALISVLGLVADAEAAVDSVTDTVSDFLPAETLAIIEPLVENAASSTGAGLALVLGLVVALWSASGYVTAFSRAMNRIYEVEEGRPFWKLRPIMLVVTVITVVLAALVVANLVLSGPVAEAVGSAVGLGGTALTVWQIAKWPVALLLVVVVVALLYHLTPNVKQPKFRWISIGAAVAILVWVVASAAFGFYVTQFGSYGSTYGTLGGVIVFLLWLWITNLALLFGAELDAELERSRELQGGIAAEEAIQLPPRDTRASDKKAAKRADAVAEARALRGAGTPADAPEPRHADRT</sequence>
<name>A0ABX1ZYU8_9MICO</name>
<dbReference type="RefSeq" id="WP_171781777.1">
    <property type="nucleotide sequence ID" value="NZ_BAAAML010000002.1"/>
</dbReference>
<accession>A0ABX1ZYU8</accession>
<dbReference type="EMBL" id="JABEZU010000001">
    <property type="protein sequence ID" value="NOV95486.1"/>
    <property type="molecule type" value="Genomic_DNA"/>
</dbReference>
<evidence type="ECO:0000256" key="2">
    <source>
        <dbReference type="ARBA" id="ARBA00022475"/>
    </source>
</evidence>
<keyword evidence="5 7" id="KW-0472">Membrane</keyword>
<dbReference type="PIRSF" id="PIRSF035875">
    <property type="entry name" value="RNase_BN"/>
    <property type="match status" value="1"/>
</dbReference>
<evidence type="ECO:0000313" key="8">
    <source>
        <dbReference type="EMBL" id="NOV95486.1"/>
    </source>
</evidence>
<dbReference type="Pfam" id="PF03631">
    <property type="entry name" value="Virul_fac_BrkB"/>
    <property type="match status" value="1"/>
</dbReference>
<feature type="region of interest" description="Disordered" evidence="6">
    <location>
        <begin position="1"/>
        <end position="28"/>
    </location>
</feature>
<feature type="region of interest" description="Disordered" evidence="6">
    <location>
        <begin position="313"/>
        <end position="357"/>
    </location>
</feature>
<feature type="transmembrane region" description="Helical" evidence="7">
    <location>
        <begin position="198"/>
        <end position="221"/>
    </location>
</feature>
<feature type="transmembrane region" description="Helical" evidence="7">
    <location>
        <begin position="157"/>
        <end position="178"/>
    </location>
</feature>
<evidence type="ECO:0000256" key="3">
    <source>
        <dbReference type="ARBA" id="ARBA00022692"/>
    </source>
</evidence>
<feature type="transmembrane region" description="Helical" evidence="7">
    <location>
        <begin position="233"/>
        <end position="256"/>
    </location>
</feature>